<proteinExistence type="predicted"/>
<evidence type="ECO:0000313" key="1">
    <source>
        <dbReference type="EMBL" id="KAJ1114855.1"/>
    </source>
</evidence>
<evidence type="ECO:0000313" key="2">
    <source>
        <dbReference type="Proteomes" id="UP001066276"/>
    </source>
</evidence>
<accession>A0AAV7NFP3</accession>
<comment type="caution">
    <text evidence="1">The sequence shown here is derived from an EMBL/GenBank/DDBJ whole genome shotgun (WGS) entry which is preliminary data.</text>
</comment>
<dbReference type="EMBL" id="JANPWB010000012">
    <property type="protein sequence ID" value="KAJ1114855.1"/>
    <property type="molecule type" value="Genomic_DNA"/>
</dbReference>
<reference evidence="1" key="1">
    <citation type="journal article" date="2022" name="bioRxiv">
        <title>Sequencing and chromosome-scale assembly of the giantPleurodeles waltlgenome.</title>
        <authorList>
            <person name="Brown T."/>
            <person name="Elewa A."/>
            <person name="Iarovenko S."/>
            <person name="Subramanian E."/>
            <person name="Araus A.J."/>
            <person name="Petzold A."/>
            <person name="Susuki M."/>
            <person name="Suzuki K.-i.T."/>
            <person name="Hayashi T."/>
            <person name="Toyoda A."/>
            <person name="Oliveira C."/>
            <person name="Osipova E."/>
            <person name="Leigh N.D."/>
            <person name="Simon A."/>
            <person name="Yun M.H."/>
        </authorList>
    </citation>
    <scope>NUCLEOTIDE SEQUENCE</scope>
    <source>
        <strain evidence="1">20211129_DDA</strain>
        <tissue evidence="1">Liver</tissue>
    </source>
</reference>
<protein>
    <submittedName>
        <fullName evidence="1">Uncharacterized protein</fullName>
    </submittedName>
</protein>
<keyword evidence="2" id="KW-1185">Reference proteome</keyword>
<dbReference type="AlphaFoldDB" id="A0AAV7NFP3"/>
<dbReference type="Proteomes" id="UP001066276">
    <property type="component" value="Chromosome 8"/>
</dbReference>
<gene>
    <name evidence="1" type="ORF">NDU88_003085</name>
</gene>
<sequence>MSEFLVLLRIRGYPSLKPGVYRLRPFSITSRRIQGPRERVTIWDKIKQCDKWSNRIVQEYATRSLPHPIQKSADWRVLRMVG</sequence>
<name>A0AAV7NFP3_PLEWA</name>
<organism evidence="1 2">
    <name type="scientific">Pleurodeles waltl</name>
    <name type="common">Iberian ribbed newt</name>
    <dbReference type="NCBI Taxonomy" id="8319"/>
    <lineage>
        <taxon>Eukaryota</taxon>
        <taxon>Metazoa</taxon>
        <taxon>Chordata</taxon>
        <taxon>Craniata</taxon>
        <taxon>Vertebrata</taxon>
        <taxon>Euteleostomi</taxon>
        <taxon>Amphibia</taxon>
        <taxon>Batrachia</taxon>
        <taxon>Caudata</taxon>
        <taxon>Salamandroidea</taxon>
        <taxon>Salamandridae</taxon>
        <taxon>Pleurodelinae</taxon>
        <taxon>Pleurodeles</taxon>
    </lineage>
</organism>